<sequence>MSSRTLKAGAKTSAFFIEETKLTDHTNMHHSHDNQNFRLFKELLSSSLFALNSELESFRAMNKLKARVKKLRGQWPELSVTIEKELGELGHITRYTYLQIEDFIVELNEIKKILIGYGLHQWANKASRLMNNLDEMLQQNSHLFLSTERALRQSGYIKYLYDDNDRYYNDVLGVRTSIGKIVIQLTEDGLIIKTSGKRYKQLRVKSKMKNDTL</sequence>
<dbReference type="EMBL" id="WPIN01000011">
    <property type="protein sequence ID" value="MVM33426.1"/>
    <property type="molecule type" value="Genomic_DNA"/>
</dbReference>
<evidence type="ECO:0000313" key="1">
    <source>
        <dbReference type="EMBL" id="MVM33426.1"/>
    </source>
</evidence>
<name>A0A7K1SIN2_9BACT</name>
<organism evidence="1 2">
    <name type="scientific">Spirosoma arboris</name>
    <dbReference type="NCBI Taxonomy" id="2682092"/>
    <lineage>
        <taxon>Bacteria</taxon>
        <taxon>Pseudomonadati</taxon>
        <taxon>Bacteroidota</taxon>
        <taxon>Cytophagia</taxon>
        <taxon>Cytophagales</taxon>
        <taxon>Cytophagaceae</taxon>
        <taxon>Spirosoma</taxon>
    </lineage>
</organism>
<gene>
    <name evidence="1" type="ORF">GO755_25540</name>
</gene>
<reference evidence="1 2" key="1">
    <citation type="submission" date="2019-12" db="EMBL/GenBank/DDBJ databases">
        <title>Spirosoma sp. HMF4905 genome sequencing and assembly.</title>
        <authorList>
            <person name="Kang H."/>
            <person name="Cha I."/>
            <person name="Kim H."/>
            <person name="Joh K."/>
        </authorList>
    </citation>
    <scope>NUCLEOTIDE SEQUENCE [LARGE SCALE GENOMIC DNA]</scope>
    <source>
        <strain evidence="1 2">HMF4905</strain>
    </source>
</reference>
<proteinExistence type="predicted"/>
<accession>A0A7K1SIN2</accession>
<protein>
    <submittedName>
        <fullName evidence="1">Uncharacterized protein</fullName>
    </submittedName>
</protein>
<dbReference type="Proteomes" id="UP000436006">
    <property type="component" value="Unassembled WGS sequence"/>
</dbReference>
<keyword evidence="2" id="KW-1185">Reference proteome</keyword>
<comment type="caution">
    <text evidence="1">The sequence shown here is derived from an EMBL/GenBank/DDBJ whole genome shotgun (WGS) entry which is preliminary data.</text>
</comment>
<evidence type="ECO:0000313" key="2">
    <source>
        <dbReference type="Proteomes" id="UP000436006"/>
    </source>
</evidence>
<dbReference type="AlphaFoldDB" id="A0A7K1SIN2"/>